<evidence type="ECO:0000256" key="3">
    <source>
        <dbReference type="ARBA" id="ARBA00022989"/>
    </source>
</evidence>
<dbReference type="AlphaFoldDB" id="A0A1J7BSZ1"/>
<dbReference type="EMBL" id="MLFK01000007">
    <property type="protein sequence ID" value="OIV41717.1"/>
    <property type="molecule type" value="Genomic_DNA"/>
</dbReference>
<keyword evidence="8" id="KW-1185">Reference proteome</keyword>
<evidence type="ECO:0000256" key="1">
    <source>
        <dbReference type="ARBA" id="ARBA00004141"/>
    </source>
</evidence>
<reference evidence="7 8" key="1">
    <citation type="submission" date="2016-10" db="EMBL/GenBank/DDBJ databases">
        <title>Draft Genome Sequence of Rhizobacteria Flavobacterium johnsoniae CI04.</title>
        <authorList>
            <person name="Bravo J.I."/>
            <person name="Lozano G.L."/>
            <person name="Handelsman J."/>
        </authorList>
    </citation>
    <scope>NUCLEOTIDE SEQUENCE [LARGE SCALE GENOMIC DNA]</scope>
    <source>
        <strain evidence="7 8">CI04</strain>
    </source>
</reference>
<dbReference type="GO" id="GO:0016020">
    <property type="term" value="C:membrane"/>
    <property type="evidence" value="ECO:0007669"/>
    <property type="project" value="UniProtKB-SubCell"/>
</dbReference>
<evidence type="ECO:0000256" key="5">
    <source>
        <dbReference type="SAM" id="Phobius"/>
    </source>
</evidence>
<feature type="transmembrane region" description="Helical" evidence="5">
    <location>
        <begin position="116"/>
        <end position="136"/>
    </location>
</feature>
<dbReference type="InterPro" id="IPR009908">
    <property type="entry name" value="Methylamine_util_MauE"/>
</dbReference>
<dbReference type="Proteomes" id="UP000182826">
    <property type="component" value="Unassembled WGS sequence"/>
</dbReference>
<organism evidence="7 8">
    <name type="scientific">Flavobacterium johnsoniae</name>
    <name type="common">Cytophaga johnsonae</name>
    <dbReference type="NCBI Taxonomy" id="986"/>
    <lineage>
        <taxon>Bacteria</taxon>
        <taxon>Pseudomonadati</taxon>
        <taxon>Bacteroidota</taxon>
        <taxon>Flavobacteriia</taxon>
        <taxon>Flavobacteriales</taxon>
        <taxon>Flavobacteriaceae</taxon>
        <taxon>Flavobacterium</taxon>
    </lineage>
</organism>
<dbReference type="RefSeq" id="WP_071637269.1">
    <property type="nucleotide sequence ID" value="NZ_MLFK01000007.1"/>
</dbReference>
<proteinExistence type="predicted"/>
<evidence type="ECO:0000256" key="4">
    <source>
        <dbReference type="ARBA" id="ARBA00023136"/>
    </source>
</evidence>
<feature type="transmembrane region" description="Helical" evidence="5">
    <location>
        <begin position="76"/>
        <end position="96"/>
    </location>
</feature>
<dbReference type="GO" id="GO:0030416">
    <property type="term" value="P:methylamine metabolic process"/>
    <property type="evidence" value="ECO:0007669"/>
    <property type="project" value="InterPro"/>
</dbReference>
<keyword evidence="2 5" id="KW-0812">Transmembrane</keyword>
<feature type="transmembrane region" description="Helical" evidence="5">
    <location>
        <begin position="46"/>
        <end position="69"/>
    </location>
</feature>
<keyword evidence="4 5" id="KW-0472">Membrane</keyword>
<feature type="transmembrane region" description="Helical" evidence="5">
    <location>
        <begin position="156"/>
        <end position="174"/>
    </location>
</feature>
<protein>
    <recommendedName>
        <fullName evidence="6">Methylamine utilisation protein MauE domain-containing protein</fullName>
    </recommendedName>
</protein>
<evidence type="ECO:0000313" key="7">
    <source>
        <dbReference type="EMBL" id="OIV41717.1"/>
    </source>
</evidence>
<feature type="domain" description="Methylamine utilisation protein MauE" evidence="6">
    <location>
        <begin position="10"/>
        <end position="135"/>
    </location>
</feature>
<dbReference type="Pfam" id="PF07291">
    <property type="entry name" value="MauE"/>
    <property type="match status" value="1"/>
</dbReference>
<comment type="caution">
    <text evidence="7">The sequence shown here is derived from an EMBL/GenBank/DDBJ whole genome shotgun (WGS) entry which is preliminary data.</text>
</comment>
<sequence>MTLSNHVKYYIIETICLLYILLFIYASISKLMNFENFQVQVGQSPLISAFASWIAWLVLILELTVALLLCIPKFRIWGLLGAFSLMTFFTIYIFIVLNYSSFVPCSCGGILEKMSWKVHLVFNFVFILLAALAVYWRTKIDHIKIFSHNLKPVRSMFILCLCSTGIMIFLFLYSEDIMHYENPFIRRYAKHPVTFLSKKNLTFNSFYIAGISQGRIYLGNYTSPLHIVSVDEKLQDEQVHQISFIPQKIPFKSITINVRGKYFYLKDGTVPAIFRGKISDWRVNSELKSLPYFTQAEPMDSTAVVFRSNNGKNLAHVLGIYNSNDKTKVVYNDSLLQKQIDGVFDTDGILTYSEKQRKIVYLYLYRNEFIVADQIGRLTFRGNTIDTTSKAKIKVSYIKDSTQRKMSAPPYVVNAKAAVCENLLFVQSKIKGRYENDKLWNQASIIDVYDLSKNAYVLSFPVYNLKDEKMKSFRVSHTHLYAVIGRDLVVYDFKDELRNKMENKDSE</sequence>
<keyword evidence="3 5" id="KW-1133">Transmembrane helix</keyword>
<comment type="subcellular location">
    <subcellularLocation>
        <location evidence="1">Membrane</location>
        <topology evidence="1">Multi-pass membrane protein</topology>
    </subcellularLocation>
</comment>
<name>A0A1J7BSZ1_FLAJO</name>
<gene>
    <name evidence="7" type="ORF">BKM63_14470</name>
</gene>
<dbReference type="UniPathway" id="UPA00895"/>
<dbReference type="OrthoDB" id="673785at2"/>
<evidence type="ECO:0000256" key="2">
    <source>
        <dbReference type="ARBA" id="ARBA00022692"/>
    </source>
</evidence>
<feature type="transmembrane region" description="Helical" evidence="5">
    <location>
        <begin position="7"/>
        <end position="26"/>
    </location>
</feature>
<accession>A0A1J7BSZ1</accession>
<evidence type="ECO:0000259" key="6">
    <source>
        <dbReference type="Pfam" id="PF07291"/>
    </source>
</evidence>
<evidence type="ECO:0000313" key="8">
    <source>
        <dbReference type="Proteomes" id="UP000182826"/>
    </source>
</evidence>